<dbReference type="EMBL" id="MU253995">
    <property type="protein sequence ID" value="KAG9243236.1"/>
    <property type="molecule type" value="Genomic_DNA"/>
</dbReference>
<evidence type="ECO:0000313" key="3">
    <source>
        <dbReference type="Proteomes" id="UP000887226"/>
    </source>
</evidence>
<name>A0A9P7Z0X6_9HELO</name>
<comment type="caution">
    <text evidence="2">The sequence shown here is derived from an EMBL/GenBank/DDBJ whole genome shotgun (WGS) entry which is preliminary data.</text>
</comment>
<sequence length="205" mass="22113">MSSVTEMATVFAPTHTSSETSTPRLSSESLHAHERVQVVSSLKQSKSLIKKAARKIKKALAEHHTSVNAAYNSYYGSCPTGWDVAAAAIEALIEDEQWARLSSKSNSLCANSVYDVRLWLVLIPDVYNGDEGDSGPQMRSVALQRVINAAAARAASAGCIRAESDDYSDEPLVGYLRVPRAVRGAAKAKKITNGLRLELAEKPNP</sequence>
<proteinExistence type="predicted"/>
<dbReference type="AlphaFoldDB" id="A0A9P7Z0X6"/>
<evidence type="ECO:0000256" key="1">
    <source>
        <dbReference type="SAM" id="MobiDB-lite"/>
    </source>
</evidence>
<organism evidence="2 3">
    <name type="scientific">Calycina marina</name>
    <dbReference type="NCBI Taxonomy" id="1763456"/>
    <lineage>
        <taxon>Eukaryota</taxon>
        <taxon>Fungi</taxon>
        <taxon>Dikarya</taxon>
        <taxon>Ascomycota</taxon>
        <taxon>Pezizomycotina</taxon>
        <taxon>Leotiomycetes</taxon>
        <taxon>Helotiales</taxon>
        <taxon>Pezizellaceae</taxon>
        <taxon>Calycina</taxon>
    </lineage>
</organism>
<feature type="compositionally biased region" description="Polar residues" evidence="1">
    <location>
        <begin position="14"/>
        <end position="29"/>
    </location>
</feature>
<gene>
    <name evidence="2" type="ORF">BJ878DRAFT_568640</name>
</gene>
<feature type="region of interest" description="Disordered" evidence="1">
    <location>
        <begin position="1"/>
        <end position="29"/>
    </location>
</feature>
<protein>
    <submittedName>
        <fullName evidence="2">Uncharacterized protein</fullName>
    </submittedName>
</protein>
<accession>A0A9P7Z0X6</accession>
<dbReference type="Proteomes" id="UP000887226">
    <property type="component" value="Unassembled WGS sequence"/>
</dbReference>
<keyword evidence="3" id="KW-1185">Reference proteome</keyword>
<reference evidence="2" key="1">
    <citation type="journal article" date="2021" name="IMA Fungus">
        <title>Genomic characterization of three marine fungi, including Emericellopsis atlantica sp. nov. with signatures of a generalist lifestyle and marine biomass degradation.</title>
        <authorList>
            <person name="Hagestad O.C."/>
            <person name="Hou L."/>
            <person name="Andersen J.H."/>
            <person name="Hansen E.H."/>
            <person name="Altermark B."/>
            <person name="Li C."/>
            <person name="Kuhnert E."/>
            <person name="Cox R.J."/>
            <person name="Crous P.W."/>
            <person name="Spatafora J.W."/>
            <person name="Lail K."/>
            <person name="Amirebrahimi M."/>
            <person name="Lipzen A."/>
            <person name="Pangilinan J."/>
            <person name="Andreopoulos W."/>
            <person name="Hayes R.D."/>
            <person name="Ng V."/>
            <person name="Grigoriev I.V."/>
            <person name="Jackson S.A."/>
            <person name="Sutton T.D.S."/>
            <person name="Dobson A.D.W."/>
            <person name="Rama T."/>
        </authorList>
    </citation>
    <scope>NUCLEOTIDE SEQUENCE</scope>
    <source>
        <strain evidence="2">TRa3180A</strain>
    </source>
</reference>
<evidence type="ECO:0000313" key="2">
    <source>
        <dbReference type="EMBL" id="KAG9243236.1"/>
    </source>
</evidence>